<reference evidence="2" key="2">
    <citation type="submission" date="2018-02" db="EMBL/GenBank/DDBJ databases">
        <title>Phenotypic characterization and whole genome analysis of multidrug-resistant, extended-spectrum beta-lactamase-producing bacteria isolated from dogs in Germany.</title>
        <authorList>
            <person name="Williamson C."/>
        </authorList>
    </citation>
    <scope>NUCLEOTIDE SEQUENCE [LARGE SCALE GENOMIC DNA]</scope>
    <source>
        <strain evidence="2">AFG_SD03_1510_Ahy_093</strain>
    </source>
</reference>
<name>A0ABD7GD53_AERHY</name>
<organism evidence="1 2">
    <name type="scientific">Aeromonas hydrophila</name>
    <dbReference type="NCBI Taxonomy" id="644"/>
    <lineage>
        <taxon>Bacteria</taxon>
        <taxon>Pseudomonadati</taxon>
        <taxon>Pseudomonadota</taxon>
        <taxon>Gammaproteobacteria</taxon>
        <taxon>Aeromonadales</taxon>
        <taxon>Aeromonadaceae</taxon>
        <taxon>Aeromonas</taxon>
    </lineage>
</organism>
<dbReference type="Proteomes" id="UP000253075">
    <property type="component" value="Unassembled WGS sequence"/>
</dbReference>
<reference evidence="1 2" key="1">
    <citation type="journal article" date="2018" name="PLoS ONE">
        <title>Phenotypic characterization and whole genome analysis of extended-spectrum beta-lactamase-producing bacteria isolated from dogs in Germany.</title>
        <authorList>
            <person name="Boehmer T."/>
            <person name="Vogler A.J."/>
            <person name="Thomas A."/>
            <person name="Sauer S."/>
            <person name="Hergenroether M."/>
            <person name="Straubinger R.K."/>
            <person name="Birdsell D."/>
            <person name="Keim P."/>
            <person name="Sahl J.W."/>
            <person name="Williamson C.H."/>
            <person name="Riehm J.M."/>
        </authorList>
    </citation>
    <scope>NUCLEOTIDE SEQUENCE [LARGE SCALE GENOMIC DNA]</scope>
    <source>
        <strain evidence="1 2">AFG_SD03_1510_Ahy_093</strain>
    </source>
</reference>
<sequence length="72" mass="8239">MILILIPIEATRMAVQKIAAKRQGEVDKRKRKKNAEVPALQKMKPNVIKTLGCKKVLRNCDSHRRKLEGVTF</sequence>
<proteinExistence type="predicted"/>
<gene>
    <name evidence="1" type="ORF">C6C11_01630</name>
</gene>
<protein>
    <submittedName>
        <fullName evidence="1">Uncharacterized protein</fullName>
    </submittedName>
</protein>
<comment type="caution">
    <text evidence="1">The sequence shown here is derived from an EMBL/GenBank/DDBJ whole genome shotgun (WGS) entry which is preliminary data.</text>
</comment>
<evidence type="ECO:0000313" key="2">
    <source>
        <dbReference type="Proteomes" id="UP000253075"/>
    </source>
</evidence>
<dbReference type="AlphaFoldDB" id="A0ABD7GD53"/>
<dbReference type="EMBL" id="PUTQ01000002">
    <property type="protein sequence ID" value="RCF52816.1"/>
    <property type="molecule type" value="Genomic_DNA"/>
</dbReference>
<evidence type="ECO:0000313" key="1">
    <source>
        <dbReference type="EMBL" id="RCF52816.1"/>
    </source>
</evidence>
<accession>A0ABD7GD53</accession>